<evidence type="ECO:0000313" key="8">
    <source>
        <dbReference type="EMBL" id="BDG06798.1"/>
    </source>
</evidence>
<accession>A0ABM7X4T1</accession>
<dbReference type="Pfam" id="PF01227">
    <property type="entry name" value="GTP_cyclohydroI"/>
    <property type="match status" value="1"/>
</dbReference>
<evidence type="ECO:0000256" key="1">
    <source>
        <dbReference type="ARBA" id="ARBA00001052"/>
    </source>
</evidence>
<organism evidence="8 9">
    <name type="scientific">Anaeromyxobacter oryzae</name>
    <dbReference type="NCBI Taxonomy" id="2918170"/>
    <lineage>
        <taxon>Bacteria</taxon>
        <taxon>Pseudomonadati</taxon>
        <taxon>Myxococcota</taxon>
        <taxon>Myxococcia</taxon>
        <taxon>Myxococcales</taxon>
        <taxon>Cystobacterineae</taxon>
        <taxon>Anaeromyxobacteraceae</taxon>
        <taxon>Anaeromyxobacter</taxon>
    </lineage>
</organism>
<reference evidence="9" key="1">
    <citation type="journal article" date="2022" name="Int. J. Syst. Evol. Microbiol.">
        <title>Anaeromyxobacter oryzae sp. nov., Anaeromyxobacter diazotrophicus sp. nov. and Anaeromyxobacter paludicola sp. nov., isolated from paddy soils.</title>
        <authorList>
            <person name="Itoh H."/>
            <person name="Xu Z."/>
            <person name="Mise K."/>
            <person name="Masuda Y."/>
            <person name="Ushijima N."/>
            <person name="Hayakawa C."/>
            <person name="Shiratori Y."/>
            <person name="Senoo K."/>
        </authorList>
    </citation>
    <scope>NUCLEOTIDE SEQUENCE [LARGE SCALE GENOMIC DNA]</scope>
    <source>
        <strain evidence="9">Red232</strain>
    </source>
</reference>
<dbReference type="InterPro" id="IPR020602">
    <property type="entry name" value="GTP_CycHdrlase_I_dom"/>
</dbReference>
<evidence type="ECO:0000256" key="2">
    <source>
        <dbReference type="ARBA" id="ARBA00005080"/>
    </source>
</evidence>
<evidence type="ECO:0000256" key="6">
    <source>
        <dbReference type="SAM" id="MobiDB-lite"/>
    </source>
</evidence>
<protein>
    <recommendedName>
        <fullName evidence="3">GTP cyclohydrolase I</fullName>
        <ecNumber evidence="3">3.5.4.16</ecNumber>
    </recommendedName>
</protein>
<name>A0ABM7X4T1_9BACT</name>
<dbReference type="PANTHER" id="PTHR11109">
    <property type="entry name" value="GTP CYCLOHYDROLASE I"/>
    <property type="match status" value="1"/>
</dbReference>
<feature type="compositionally biased region" description="Basic and acidic residues" evidence="6">
    <location>
        <begin position="212"/>
        <end position="227"/>
    </location>
</feature>
<dbReference type="PANTHER" id="PTHR11109:SF7">
    <property type="entry name" value="GTP CYCLOHYDROLASE 1"/>
    <property type="match status" value="1"/>
</dbReference>
<keyword evidence="9" id="KW-1185">Reference proteome</keyword>
<dbReference type="EMBL" id="AP025591">
    <property type="protein sequence ID" value="BDG06798.1"/>
    <property type="molecule type" value="Genomic_DNA"/>
</dbReference>
<keyword evidence="4" id="KW-0554">One-carbon metabolism</keyword>
<dbReference type="InterPro" id="IPR043133">
    <property type="entry name" value="GTP-CH-I_C/QueF"/>
</dbReference>
<dbReference type="NCBIfam" id="NF006826">
    <property type="entry name" value="PRK09347.1-3"/>
    <property type="match status" value="1"/>
</dbReference>
<dbReference type="InterPro" id="IPR001474">
    <property type="entry name" value="GTP_CycHdrlase_I"/>
</dbReference>
<dbReference type="Proteomes" id="UP001162891">
    <property type="component" value="Chromosome"/>
</dbReference>
<feature type="domain" description="GTP cyclohydrolase I" evidence="7">
    <location>
        <begin position="27"/>
        <end position="204"/>
    </location>
</feature>
<evidence type="ECO:0000256" key="3">
    <source>
        <dbReference type="ARBA" id="ARBA00012715"/>
    </source>
</evidence>
<evidence type="ECO:0000256" key="5">
    <source>
        <dbReference type="ARBA" id="ARBA00022801"/>
    </source>
</evidence>
<dbReference type="InterPro" id="IPR043134">
    <property type="entry name" value="GTP-CH-I_N"/>
</dbReference>
<comment type="pathway">
    <text evidence="2">Cofactor biosynthesis; 7,8-dihydroneopterin triphosphate biosynthesis; 7,8-dihydroneopterin triphosphate from GTP: step 1/1.</text>
</comment>
<dbReference type="Gene3D" id="1.10.286.10">
    <property type="match status" value="1"/>
</dbReference>
<sequence>MAARIRALRPARPRAAPTPPAPSAAAEAVSRFLDALGLPAAVRGADDLADTPRRVAEAWLEDLVDGYRHAPAEILAETIPSASRDLVAVTGIDFHSVCPHHLLPSRGVAHVAYVPGGRVVGFGQIVRLVDCLAHRLVLEEDLARGIADALVHHVGARGAACVLDAEQLCMTVRGERRPRARAHAEAFAGVLARDGSVRRRFEAAIVRAPRSVHPERGARAEPRRAGEGRVPAASGRRAGSAVPRRRGR</sequence>
<evidence type="ECO:0000259" key="7">
    <source>
        <dbReference type="Pfam" id="PF01227"/>
    </source>
</evidence>
<dbReference type="NCBIfam" id="NF006825">
    <property type="entry name" value="PRK09347.1-2"/>
    <property type="match status" value="1"/>
</dbReference>
<evidence type="ECO:0000313" key="9">
    <source>
        <dbReference type="Proteomes" id="UP001162891"/>
    </source>
</evidence>
<dbReference type="RefSeq" id="WP_248357273.1">
    <property type="nucleotide sequence ID" value="NZ_AP025591.1"/>
</dbReference>
<comment type="catalytic activity">
    <reaction evidence="1">
        <text>GTP + H2O = 7,8-dihydroneopterin 3'-triphosphate + formate + H(+)</text>
        <dbReference type="Rhea" id="RHEA:17473"/>
        <dbReference type="ChEBI" id="CHEBI:15377"/>
        <dbReference type="ChEBI" id="CHEBI:15378"/>
        <dbReference type="ChEBI" id="CHEBI:15740"/>
        <dbReference type="ChEBI" id="CHEBI:37565"/>
        <dbReference type="ChEBI" id="CHEBI:58462"/>
        <dbReference type="EC" id="3.5.4.16"/>
    </reaction>
</comment>
<dbReference type="EC" id="3.5.4.16" evidence="3"/>
<keyword evidence="5" id="KW-0378">Hydrolase</keyword>
<dbReference type="SUPFAM" id="SSF55620">
    <property type="entry name" value="Tetrahydrobiopterin biosynthesis enzymes-like"/>
    <property type="match status" value="1"/>
</dbReference>
<gene>
    <name evidence="8" type="primary">folE</name>
    <name evidence="8" type="ORF">AMOR_57940</name>
</gene>
<evidence type="ECO:0000256" key="4">
    <source>
        <dbReference type="ARBA" id="ARBA00022563"/>
    </source>
</evidence>
<feature type="region of interest" description="Disordered" evidence="6">
    <location>
        <begin position="211"/>
        <end position="248"/>
    </location>
</feature>
<dbReference type="Gene3D" id="3.30.1130.10">
    <property type="match status" value="1"/>
</dbReference>
<proteinExistence type="predicted"/>